<reference evidence="1 2" key="1">
    <citation type="journal article" date="2019" name="Commun. Biol.">
        <title>The bagworm genome reveals a unique fibroin gene that provides high tensile strength.</title>
        <authorList>
            <person name="Kono N."/>
            <person name="Nakamura H."/>
            <person name="Ohtoshi R."/>
            <person name="Tomita M."/>
            <person name="Numata K."/>
            <person name="Arakawa K."/>
        </authorList>
    </citation>
    <scope>NUCLEOTIDE SEQUENCE [LARGE SCALE GENOMIC DNA]</scope>
</reference>
<organism evidence="1 2">
    <name type="scientific">Eumeta variegata</name>
    <name type="common">Bagworm moth</name>
    <name type="synonym">Eumeta japonica</name>
    <dbReference type="NCBI Taxonomy" id="151549"/>
    <lineage>
        <taxon>Eukaryota</taxon>
        <taxon>Metazoa</taxon>
        <taxon>Ecdysozoa</taxon>
        <taxon>Arthropoda</taxon>
        <taxon>Hexapoda</taxon>
        <taxon>Insecta</taxon>
        <taxon>Pterygota</taxon>
        <taxon>Neoptera</taxon>
        <taxon>Endopterygota</taxon>
        <taxon>Lepidoptera</taxon>
        <taxon>Glossata</taxon>
        <taxon>Ditrysia</taxon>
        <taxon>Tineoidea</taxon>
        <taxon>Psychidae</taxon>
        <taxon>Oiketicinae</taxon>
        <taxon>Eumeta</taxon>
    </lineage>
</organism>
<name>A0A4C1YZP4_EUMVA</name>
<dbReference type="EMBL" id="BGZK01001517">
    <property type="protein sequence ID" value="GBP81548.1"/>
    <property type="molecule type" value="Genomic_DNA"/>
</dbReference>
<sequence length="129" mass="14347">MALTYFNSLSASAAAITKQIIECAERAGKELQTSGVMSGNDIVRYGLGRAGTRSPNRPWLRGFTVGRVKTTGGDFLWAKSGSQVEWLAVSRGQLEYRTSRRRKPLTAHDCWTPHTFSDVPLRIYLVVGW</sequence>
<accession>A0A4C1YZP4</accession>
<dbReference type="AlphaFoldDB" id="A0A4C1YZP4"/>
<comment type="caution">
    <text evidence="1">The sequence shown here is derived from an EMBL/GenBank/DDBJ whole genome shotgun (WGS) entry which is preliminary data.</text>
</comment>
<protein>
    <submittedName>
        <fullName evidence="1">Uncharacterized protein</fullName>
    </submittedName>
</protein>
<evidence type="ECO:0000313" key="1">
    <source>
        <dbReference type="EMBL" id="GBP81548.1"/>
    </source>
</evidence>
<keyword evidence="2" id="KW-1185">Reference proteome</keyword>
<proteinExistence type="predicted"/>
<dbReference type="Proteomes" id="UP000299102">
    <property type="component" value="Unassembled WGS sequence"/>
</dbReference>
<gene>
    <name evidence="1" type="ORF">EVAR_60260_1</name>
</gene>
<evidence type="ECO:0000313" key="2">
    <source>
        <dbReference type="Proteomes" id="UP000299102"/>
    </source>
</evidence>